<dbReference type="PANTHER" id="PTHR43103:SF5">
    <property type="entry name" value="4-EPIMERASE, PUTATIVE (AFU_ORTHOLOGUE AFUA_7G00360)-RELATED"/>
    <property type="match status" value="1"/>
</dbReference>
<evidence type="ECO:0000256" key="3">
    <source>
        <dbReference type="ARBA" id="ARBA00023027"/>
    </source>
</evidence>
<dbReference type="GO" id="GO:0016491">
    <property type="term" value="F:oxidoreductase activity"/>
    <property type="evidence" value="ECO:0007669"/>
    <property type="project" value="UniProtKB-KW"/>
</dbReference>
<dbReference type="EMBL" id="JBHUDK010000003">
    <property type="protein sequence ID" value="MFD1598009.1"/>
    <property type="molecule type" value="Genomic_DNA"/>
</dbReference>
<keyword evidence="3" id="KW-0520">NAD</keyword>
<dbReference type="Pfam" id="PF01370">
    <property type="entry name" value="Epimerase"/>
    <property type="match status" value="1"/>
</dbReference>
<dbReference type="InterPro" id="IPR036291">
    <property type="entry name" value="NAD(P)-bd_dom_sf"/>
</dbReference>
<keyword evidence="6" id="KW-1185">Reference proteome</keyword>
<evidence type="ECO:0000259" key="4">
    <source>
        <dbReference type="Pfam" id="PF01370"/>
    </source>
</evidence>
<comment type="caution">
    <text evidence="5">The sequence shown here is derived from an EMBL/GenBank/DDBJ whole genome shotgun (WGS) entry which is preliminary data.</text>
</comment>
<dbReference type="Gene3D" id="3.40.50.720">
    <property type="entry name" value="NAD(P)-binding Rossmann-like Domain"/>
    <property type="match status" value="1"/>
</dbReference>
<reference evidence="5 6" key="1">
    <citation type="journal article" date="2019" name="Int. J. Syst. Evol. Microbiol.">
        <title>The Global Catalogue of Microorganisms (GCM) 10K type strain sequencing project: providing services to taxonomists for standard genome sequencing and annotation.</title>
        <authorList>
            <consortium name="The Broad Institute Genomics Platform"/>
            <consortium name="The Broad Institute Genome Sequencing Center for Infectious Disease"/>
            <person name="Wu L."/>
            <person name="Ma J."/>
        </authorList>
    </citation>
    <scope>NUCLEOTIDE SEQUENCE [LARGE SCALE GENOMIC DNA]</scope>
    <source>
        <strain evidence="5 6">CGMCC 1.12121</strain>
    </source>
</reference>
<proteinExistence type="inferred from homology"/>
<dbReference type="InterPro" id="IPR001509">
    <property type="entry name" value="Epimerase_deHydtase"/>
</dbReference>
<dbReference type="Proteomes" id="UP001597085">
    <property type="component" value="Unassembled WGS sequence"/>
</dbReference>
<feature type="domain" description="NAD-dependent epimerase/dehydratase" evidence="4">
    <location>
        <begin position="6"/>
        <end position="164"/>
    </location>
</feature>
<sequence length="296" mass="31659">MDHPTVAVTGGTGRIGPTAVETLQETGYEVVNVSRSGSSEVADRNVRADATDAGDLYGALATARADAVVHLGMLSEPGGDPDHVVFESNAASTYVVLEAAEALGIDTVVLASSLSVIGGGFEPGPARIDTLPVEESHRLTPSNPYGIGKQTLEIVADGFARRADAPETIASLRFPWMPSESEMRAEFVEPDRTVSAIRDRGDFHVARNTLFSYLHRADAAALIRDCAEASFSGHERFWAAAADTTTSTPTAELVEAVYPDADANRSFEDHESLISTTKAERLVGWEPERSWRELDG</sequence>
<dbReference type="RefSeq" id="WP_256420018.1">
    <property type="nucleotide sequence ID" value="NZ_JANHDI010000001.1"/>
</dbReference>
<comment type="similarity">
    <text evidence="1">Belongs to the NAD(P)-dependent epimerase/dehydratase family.</text>
</comment>
<evidence type="ECO:0000256" key="2">
    <source>
        <dbReference type="ARBA" id="ARBA00023002"/>
    </source>
</evidence>
<dbReference type="CDD" id="cd08946">
    <property type="entry name" value="SDR_e"/>
    <property type="match status" value="1"/>
</dbReference>
<protein>
    <submittedName>
        <fullName evidence="5">NAD-dependent epimerase/dehydratase family protein</fullName>
    </submittedName>
</protein>
<name>A0ABD6CKT6_9EURY</name>
<dbReference type="SUPFAM" id="SSF51735">
    <property type="entry name" value="NAD(P)-binding Rossmann-fold domains"/>
    <property type="match status" value="1"/>
</dbReference>
<evidence type="ECO:0000256" key="1">
    <source>
        <dbReference type="ARBA" id="ARBA00007637"/>
    </source>
</evidence>
<dbReference type="AlphaFoldDB" id="A0ABD6CKT6"/>
<organism evidence="5 6">
    <name type="scientific">Halobellus rarus</name>
    <dbReference type="NCBI Taxonomy" id="1126237"/>
    <lineage>
        <taxon>Archaea</taxon>
        <taxon>Methanobacteriati</taxon>
        <taxon>Methanobacteriota</taxon>
        <taxon>Stenosarchaea group</taxon>
        <taxon>Halobacteria</taxon>
        <taxon>Halobacteriales</taxon>
        <taxon>Haloferacaceae</taxon>
        <taxon>Halobellus</taxon>
    </lineage>
</organism>
<dbReference type="PANTHER" id="PTHR43103">
    <property type="entry name" value="NUCLEOSIDE-DIPHOSPHATE-SUGAR EPIMERASE"/>
    <property type="match status" value="1"/>
</dbReference>
<gene>
    <name evidence="5" type="ORF">ACFSBX_03435</name>
</gene>
<keyword evidence="2" id="KW-0560">Oxidoreductase</keyword>
<accession>A0ABD6CKT6</accession>
<evidence type="ECO:0000313" key="6">
    <source>
        <dbReference type="Proteomes" id="UP001597085"/>
    </source>
</evidence>
<evidence type="ECO:0000313" key="5">
    <source>
        <dbReference type="EMBL" id="MFD1598009.1"/>
    </source>
</evidence>